<keyword evidence="1" id="KW-0472">Membrane</keyword>
<organism evidence="2">
    <name type="scientific">marine sediment metagenome</name>
    <dbReference type="NCBI Taxonomy" id="412755"/>
    <lineage>
        <taxon>unclassified sequences</taxon>
        <taxon>metagenomes</taxon>
        <taxon>ecological metagenomes</taxon>
    </lineage>
</organism>
<keyword evidence="1" id="KW-1133">Transmembrane helix</keyword>
<dbReference type="AlphaFoldDB" id="A0A0F9UNC4"/>
<accession>A0A0F9UNC4</accession>
<gene>
    <name evidence="2" type="ORF">LCGC14_0509670</name>
</gene>
<feature type="transmembrane region" description="Helical" evidence="1">
    <location>
        <begin position="31"/>
        <end position="50"/>
    </location>
</feature>
<sequence>MRTISKIGVLLGFSVAGVSVWRWMIFYDSPFRFVIGMFVALSLMAWAYLIDWMTMKDKKDEYLHKRFDSLAQELRGKYELLETKIQSKCK</sequence>
<protein>
    <submittedName>
        <fullName evidence="2">Uncharacterized protein</fullName>
    </submittedName>
</protein>
<reference evidence="2" key="1">
    <citation type="journal article" date="2015" name="Nature">
        <title>Complex archaea that bridge the gap between prokaryotes and eukaryotes.</title>
        <authorList>
            <person name="Spang A."/>
            <person name="Saw J.H."/>
            <person name="Jorgensen S.L."/>
            <person name="Zaremba-Niedzwiedzka K."/>
            <person name="Martijn J."/>
            <person name="Lind A.E."/>
            <person name="van Eijk R."/>
            <person name="Schleper C."/>
            <person name="Guy L."/>
            <person name="Ettema T.J."/>
        </authorList>
    </citation>
    <scope>NUCLEOTIDE SEQUENCE</scope>
</reference>
<proteinExistence type="predicted"/>
<evidence type="ECO:0000313" key="2">
    <source>
        <dbReference type="EMBL" id="KKN62706.1"/>
    </source>
</evidence>
<feature type="transmembrane region" description="Helical" evidence="1">
    <location>
        <begin position="7"/>
        <end position="25"/>
    </location>
</feature>
<dbReference type="EMBL" id="LAZR01000616">
    <property type="protein sequence ID" value="KKN62706.1"/>
    <property type="molecule type" value="Genomic_DNA"/>
</dbReference>
<name>A0A0F9UNC4_9ZZZZ</name>
<evidence type="ECO:0000256" key="1">
    <source>
        <dbReference type="SAM" id="Phobius"/>
    </source>
</evidence>
<keyword evidence="1" id="KW-0812">Transmembrane</keyword>
<comment type="caution">
    <text evidence="2">The sequence shown here is derived from an EMBL/GenBank/DDBJ whole genome shotgun (WGS) entry which is preliminary data.</text>
</comment>